<dbReference type="AlphaFoldDB" id="A0A1J4S0R6"/>
<keyword evidence="1" id="KW-0472">Membrane</keyword>
<gene>
    <name evidence="3" type="ORF">AUJ42_00655</name>
</gene>
<feature type="domain" description="VanZ-like" evidence="2">
    <location>
        <begin position="13"/>
        <end position="107"/>
    </location>
</feature>
<reference evidence="3 4" key="1">
    <citation type="journal article" date="2016" name="Environ. Microbiol.">
        <title>Genomic resolution of a cold subsurface aquifer community provides metabolic insights for novel microbes adapted to high CO concentrations.</title>
        <authorList>
            <person name="Probst A.J."/>
            <person name="Castelle C.J."/>
            <person name="Singh A."/>
            <person name="Brown C.T."/>
            <person name="Anantharaman K."/>
            <person name="Sharon I."/>
            <person name="Hug L.A."/>
            <person name="Burstein D."/>
            <person name="Emerson J.B."/>
            <person name="Thomas B.C."/>
            <person name="Banfield J.F."/>
        </authorList>
    </citation>
    <scope>NUCLEOTIDE SEQUENCE [LARGE SCALE GENOMIC DNA]</scope>
    <source>
        <strain evidence="3">CG1_02_44_10</strain>
    </source>
</reference>
<feature type="transmembrane region" description="Helical" evidence="1">
    <location>
        <begin position="42"/>
        <end position="60"/>
    </location>
</feature>
<dbReference type="InterPro" id="IPR006976">
    <property type="entry name" value="VanZ-like"/>
</dbReference>
<feature type="transmembrane region" description="Helical" evidence="1">
    <location>
        <begin position="5"/>
        <end position="22"/>
    </location>
</feature>
<evidence type="ECO:0000313" key="4">
    <source>
        <dbReference type="Proteomes" id="UP000182345"/>
    </source>
</evidence>
<protein>
    <recommendedName>
        <fullName evidence="2">VanZ-like domain-containing protein</fullName>
    </recommendedName>
</protein>
<name>A0A1J4S0R6_9BACT</name>
<sequence length="129" mass="14944">MKKFILRYLPVVFWMLLIFLMSSKSDLPMNGTVTEDFLSKKLAHVFEYTVLMFFMFRAVGEKSPAKAFLYSLIFSFSDEIHQLFIPNRTGRLRDIGIDSLGLVLASISIIKLPTWNSFLLVHPPRKPKK</sequence>
<dbReference type="Proteomes" id="UP000182345">
    <property type="component" value="Unassembled WGS sequence"/>
</dbReference>
<proteinExistence type="predicted"/>
<evidence type="ECO:0000259" key="2">
    <source>
        <dbReference type="Pfam" id="PF04892"/>
    </source>
</evidence>
<dbReference type="Pfam" id="PF04892">
    <property type="entry name" value="VanZ"/>
    <property type="match status" value="1"/>
</dbReference>
<accession>A0A1J4S0R6</accession>
<evidence type="ECO:0000313" key="3">
    <source>
        <dbReference type="EMBL" id="OIN92260.1"/>
    </source>
</evidence>
<dbReference type="EMBL" id="MNUK01000020">
    <property type="protein sequence ID" value="OIN92260.1"/>
    <property type="molecule type" value="Genomic_DNA"/>
</dbReference>
<keyword evidence="1" id="KW-0812">Transmembrane</keyword>
<comment type="caution">
    <text evidence="3">The sequence shown here is derived from an EMBL/GenBank/DDBJ whole genome shotgun (WGS) entry which is preliminary data.</text>
</comment>
<organism evidence="3 4">
    <name type="scientific">Candidatus Collierbacteria bacterium CG1_02_44_10</name>
    <dbReference type="NCBI Taxonomy" id="1805087"/>
    <lineage>
        <taxon>Bacteria</taxon>
        <taxon>Candidatus Collieribacteriota</taxon>
    </lineage>
</organism>
<dbReference type="NCBIfam" id="NF037970">
    <property type="entry name" value="vanZ_1"/>
    <property type="match status" value="1"/>
</dbReference>
<keyword evidence="1" id="KW-1133">Transmembrane helix</keyword>
<evidence type="ECO:0000256" key="1">
    <source>
        <dbReference type="SAM" id="Phobius"/>
    </source>
</evidence>